<dbReference type="Proteomes" id="UP000694380">
    <property type="component" value="Unplaced"/>
</dbReference>
<organism evidence="11 12">
    <name type="scientific">Chrysemys picta bellii</name>
    <name type="common">Western painted turtle</name>
    <name type="synonym">Emys bellii</name>
    <dbReference type="NCBI Taxonomy" id="8478"/>
    <lineage>
        <taxon>Eukaryota</taxon>
        <taxon>Metazoa</taxon>
        <taxon>Chordata</taxon>
        <taxon>Craniata</taxon>
        <taxon>Vertebrata</taxon>
        <taxon>Euteleostomi</taxon>
        <taxon>Archelosauria</taxon>
        <taxon>Testudinata</taxon>
        <taxon>Testudines</taxon>
        <taxon>Cryptodira</taxon>
        <taxon>Durocryptodira</taxon>
        <taxon>Testudinoidea</taxon>
        <taxon>Emydidae</taxon>
        <taxon>Chrysemys</taxon>
    </lineage>
</organism>
<evidence type="ECO:0000313" key="12">
    <source>
        <dbReference type="Proteomes" id="UP000694380"/>
    </source>
</evidence>
<proteinExistence type="inferred from homology"/>
<dbReference type="GeneTree" id="ENSGT00390000010077"/>
<dbReference type="AlphaFoldDB" id="A0A8C3HYC4"/>
<comment type="similarity">
    <text evidence="3">Belongs to the SMAGP family.</text>
</comment>
<gene>
    <name evidence="11" type="primary">SMAGP</name>
</gene>
<evidence type="ECO:0000256" key="8">
    <source>
        <dbReference type="ARBA" id="ARBA00023329"/>
    </source>
</evidence>
<dbReference type="Ensembl" id="ENSCPBT00000030080.1">
    <property type="protein sequence ID" value="ENSCPBP00000025544.1"/>
    <property type="gene ID" value="ENSCPBG00000018160.1"/>
</dbReference>
<comment type="subcellular location">
    <subcellularLocation>
        <location evidence="1">Cell membrane</location>
        <topology evidence="1">Single-pass type III membrane protein</topology>
    </subcellularLocation>
    <subcellularLocation>
        <location evidence="2">Cytoplasmic vesicle membrane</location>
        <topology evidence="2">Single-pass type III membrane protein</topology>
    </subcellularLocation>
</comment>
<feature type="compositionally biased region" description="Polar residues" evidence="9">
    <location>
        <begin position="21"/>
        <end position="37"/>
    </location>
</feature>
<protein>
    <submittedName>
        <fullName evidence="11">Small cell adhesion glycoprotein</fullName>
    </submittedName>
</protein>
<dbReference type="GO" id="GO:0005886">
    <property type="term" value="C:plasma membrane"/>
    <property type="evidence" value="ECO:0007669"/>
    <property type="project" value="UniProtKB-SubCell"/>
</dbReference>
<evidence type="ECO:0000256" key="7">
    <source>
        <dbReference type="ARBA" id="ARBA00023136"/>
    </source>
</evidence>
<evidence type="ECO:0000256" key="6">
    <source>
        <dbReference type="ARBA" id="ARBA00022989"/>
    </source>
</evidence>
<keyword evidence="8" id="KW-0968">Cytoplasmic vesicle</keyword>
<evidence type="ECO:0000256" key="10">
    <source>
        <dbReference type="SAM" id="Phobius"/>
    </source>
</evidence>
<evidence type="ECO:0000256" key="2">
    <source>
        <dbReference type="ARBA" id="ARBA00004497"/>
    </source>
</evidence>
<dbReference type="GO" id="GO:0005654">
    <property type="term" value="C:nucleoplasm"/>
    <property type="evidence" value="ECO:0007669"/>
    <property type="project" value="Ensembl"/>
</dbReference>
<evidence type="ECO:0000256" key="3">
    <source>
        <dbReference type="ARBA" id="ARBA00010017"/>
    </source>
</evidence>
<reference evidence="11" key="2">
    <citation type="submission" date="2025-09" db="UniProtKB">
        <authorList>
            <consortium name="Ensembl"/>
        </authorList>
    </citation>
    <scope>IDENTIFICATION</scope>
</reference>
<feature type="region of interest" description="Disordered" evidence="9">
    <location>
        <begin position="1"/>
        <end position="58"/>
    </location>
</feature>
<dbReference type="OMA" id="DPHFLAP"/>
<evidence type="ECO:0000256" key="4">
    <source>
        <dbReference type="ARBA" id="ARBA00022475"/>
    </source>
</evidence>
<dbReference type="PANTHER" id="PTHR47394">
    <property type="entry name" value="SMALL CELL ADHESION GLYCOPROTEIN"/>
    <property type="match status" value="1"/>
</dbReference>
<dbReference type="GO" id="GO:0030054">
    <property type="term" value="C:cell junction"/>
    <property type="evidence" value="ECO:0007669"/>
    <property type="project" value="Ensembl"/>
</dbReference>
<keyword evidence="7 10" id="KW-0472">Membrane</keyword>
<keyword evidence="4" id="KW-1003">Cell membrane</keyword>
<dbReference type="PANTHER" id="PTHR47394:SF1">
    <property type="entry name" value="SMALL CELL ADHESION GLYCOPROTEIN"/>
    <property type="match status" value="1"/>
</dbReference>
<dbReference type="InterPro" id="IPR043243">
    <property type="entry name" value="SMAGP"/>
</dbReference>
<evidence type="ECO:0000313" key="11">
    <source>
        <dbReference type="Ensembl" id="ENSCPBP00000025544.1"/>
    </source>
</evidence>
<keyword evidence="5 10" id="KW-0812">Transmembrane</keyword>
<keyword evidence="12" id="KW-1185">Reference proteome</keyword>
<dbReference type="GO" id="GO:0030659">
    <property type="term" value="C:cytoplasmic vesicle membrane"/>
    <property type="evidence" value="ECO:0007669"/>
    <property type="project" value="UniProtKB-SubCell"/>
</dbReference>
<name>A0A8C3HYC4_CHRPI</name>
<evidence type="ECO:0000256" key="5">
    <source>
        <dbReference type="ARBA" id="ARBA00022692"/>
    </source>
</evidence>
<evidence type="ECO:0000256" key="1">
    <source>
        <dbReference type="ARBA" id="ARBA00004361"/>
    </source>
</evidence>
<accession>A0A8C3HYC4</accession>
<sequence>MQFGRGSNEVSAPAGLHNSKRSQNLNWKDKNTCNSARSMGATPPPPEELTTPFLKRTNTPSLQEEASVGVIAGVITVVFITLLTVLVVIIIYLYKNKGSYHTYEQPEADVSVQMENLPSKGEKEEYFI</sequence>
<evidence type="ECO:0000256" key="9">
    <source>
        <dbReference type="SAM" id="MobiDB-lite"/>
    </source>
</evidence>
<reference evidence="11" key="1">
    <citation type="submission" date="2025-08" db="UniProtKB">
        <authorList>
            <consortium name="Ensembl"/>
        </authorList>
    </citation>
    <scope>IDENTIFICATION</scope>
</reference>
<keyword evidence="6 10" id="KW-1133">Transmembrane helix</keyword>
<feature type="transmembrane region" description="Helical" evidence="10">
    <location>
        <begin position="70"/>
        <end position="94"/>
    </location>
</feature>